<comment type="subcellular location">
    <subcellularLocation>
        <location evidence="4">Cytoplasm</location>
        <location evidence="4">Cytoskeleton</location>
        <location evidence="4">Microtubule organizing center</location>
    </subcellularLocation>
</comment>
<dbReference type="GO" id="GO:0007020">
    <property type="term" value="P:microtubule nucleation"/>
    <property type="evidence" value="ECO:0007669"/>
    <property type="project" value="InterPro"/>
</dbReference>
<dbReference type="GO" id="GO:0051225">
    <property type="term" value="P:spindle assembly"/>
    <property type="evidence" value="ECO:0007669"/>
    <property type="project" value="TreeGrafter"/>
</dbReference>
<evidence type="ECO:0000256" key="1">
    <source>
        <dbReference type="ARBA" id="ARBA00022490"/>
    </source>
</evidence>
<evidence type="ECO:0000256" key="3">
    <source>
        <dbReference type="ARBA" id="ARBA00023212"/>
    </source>
</evidence>
<evidence type="ECO:0000313" key="8">
    <source>
        <dbReference type="WBParaSite" id="TMUE_0000001353.1"/>
    </source>
</evidence>
<dbReference type="GO" id="GO:0043015">
    <property type="term" value="F:gamma-tubulin binding"/>
    <property type="evidence" value="ECO:0007669"/>
    <property type="project" value="InterPro"/>
</dbReference>
<dbReference type="GO" id="GO:0005874">
    <property type="term" value="C:microtubule"/>
    <property type="evidence" value="ECO:0007669"/>
    <property type="project" value="UniProtKB-KW"/>
</dbReference>
<dbReference type="PANTHER" id="PTHR19302">
    <property type="entry name" value="GAMMA TUBULIN COMPLEX PROTEIN"/>
    <property type="match status" value="1"/>
</dbReference>
<dbReference type="Gene3D" id="1.20.120.1900">
    <property type="entry name" value="Gamma-tubulin complex, C-terminal domain"/>
    <property type="match status" value="1"/>
</dbReference>
<evidence type="ECO:0000313" key="7">
    <source>
        <dbReference type="Proteomes" id="UP000046395"/>
    </source>
</evidence>
<accession>A0A5S6Q297</accession>
<dbReference type="Pfam" id="PF17681">
    <property type="entry name" value="GCP_N_terminal"/>
    <property type="match status" value="1"/>
</dbReference>
<evidence type="ECO:0000256" key="4">
    <source>
        <dbReference type="RuleBase" id="RU363050"/>
    </source>
</evidence>
<dbReference type="STRING" id="70415.A0A5S6Q297"/>
<proteinExistence type="inferred from homology"/>
<reference evidence="8" key="1">
    <citation type="submission" date="2019-12" db="UniProtKB">
        <authorList>
            <consortium name="WormBaseParasite"/>
        </authorList>
    </citation>
    <scope>IDENTIFICATION</scope>
</reference>
<protein>
    <recommendedName>
        <fullName evidence="4">Gamma-tubulin complex component</fullName>
    </recommendedName>
</protein>
<feature type="compositionally biased region" description="Basic and acidic residues" evidence="5">
    <location>
        <begin position="165"/>
        <end position="175"/>
    </location>
</feature>
<dbReference type="Proteomes" id="UP000046395">
    <property type="component" value="Unassembled WGS sequence"/>
</dbReference>
<sequence length="585" mass="65678">MNTPEQQAAIKAMLVSLAGGQLDVEDTFDSHSDEFNLSVDMLTAHLLGRSHVEKVERMVESIQEHLSNSGYEAMAKQMGEFWQCLRQAPPSSFMAEIVLFLLTLGTLDTESGSVPLTSLSSPVLRQLVTLPRTSASTLTDLSDSEFTDVFSSFSEFDGSSSAASRRQDSQSRAEERRNVPYGQLVLHCLQMLQGIESSTMKVDAVNGLQFSSSITIPSFVQTLLRNLSWYAVKYKRLCAFSEEVTYGNWHGAYTRSLESAVREEVDTYLSLMMDIECKCKGRSATLNEEDTLKEVGIHLEEIVLMLWPTRCTFDALSTLVDLSYVEASSLISQAYIMSHTRVPEVKKVVERSLHSMCAVLKKHIIDWMFLGKISPNREEFFVQKNFNTGSTIPWNEAYIVDEELLPCFFSYQLANKVLLAGKSVIYVRNICSDCRDIPPFDRQRRLMEDLSPAHLFDLTAAGAFASCVMEACLRISTVVLDVLNSTVNFRFFIDVIVNTVLLRRGDFFLSFIEAARGELNKVLSDASILRLQSFLKAALLECYHNEAAVRISKWLNVELPNFRDGRRACDGVAIVYNVPRAISTA</sequence>
<dbReference type="GO" id="GO:0051321">
    <property type="term" value="P:meiotic cell cycle"/>
    <property type="evidence" value="ECO:0007669"/>
    <property type="project" value="TreeGrafter"/>
</dbReference>
<feature type="region of interest" description="Disordered" evidence="5">
    <location>
        <begin position="155"/>
        <end position="175"/>
    </location>
</feature>
<dbReference type="GO" id="GO:0000922">
    <property type="term" value="C:spindle pole"/>
    <property type="evidence" value="ECO:0007669"/>
    <property type="project" value="InterPro"/>
</dbReference>
<dbReference type="GO" id="GO:0000278">
    <property type="term" value="P:mitotic cell cycle"/>
    <property type="evidence" value="ECO:0007669"/>
    <property type="project" value="TreeGrafter"/>
</dbReference>
<keyword evidence="7" id="KW-1185">Reference proteome</keyword>
<keyword evidence="3 4" id="KW-0206">Cytoskeleton</keyword>
<evidence type="ECO:0000259" key="6">
    <source>
        <dbReference type="Pfam" id="PF17681"/>
    </source>
</evidence>
<dbReference type="GO" id="GO:0000930">
    <property type="term" value="C:gamma-tubulin complex"/>
    <property type="evidence" value="ECO:0007669"/>
    <property type="project" value="TreeGrafter"/>
</dbReference>
<organism evidence="7 8">
    <name type="scientific">Trichuris muris</name>
    <name type="common">Mouse whipworm</name>
    <dbReference type="NCBI Taxonomy" id="70415"/>
    <lineage>
        <taxon>Eukaryota</taxon>
        <taxon>Metazoa</taxon>
        <taxon>Ecdysozoa</taxon>
        <taxon>Nematoda</taxon>
        <taxon>Enoplea</taxon>
        <taxon>Dorylaimia</taxon>
        <taxon>Trichinellida</taxon>
        <taxon>Trichuridae</taxon>
        <taxon>Trichuris</taxon>
    </lineage>
</organism>
<dbReference type="InterPro" id="IPR007259">
    <property type="entry name" value="GCP"/>
</dbReference>
<dbReference type="GO" id="GO:0031122">
    <property type="term" value="P:cytoplasmic microtubule organization"/>
    <property type="evidence" value="ECO:0007669"/>
    <property type="project" value="TreeGrafter"/>
</dbReference>
<dbReference type="InterPro" id="IPR042241">
    <property type="entry name" value="GCP_C_sf"/>
</dbReference>
<dbReference type="GO" id="GO:0051011">
    <property type="term" value="F:microtubule minus-end binding"/>
    <property type="evidence" value="ECO:0007669"/>
    <property type="project" value="TreeGrafter"/>
</dbReference>
<evidence type="ECO:0000256" key="5">
    <source>
        <dbReference type="SAM" id="MobiDB-lite"/>
    </source>
</evidence>
<evidence type="ECO:0000256" key="2">
    <source>
        <dbReference type="ARBA" id="ARBA00022701"/>
    </source>
</evidence>
<keyword evidence="2 4" id="KW-0493">Microtubule</keyword>
<keyword evidence="1 4" id="KW-0963">Cytoplasm</keyword>
<feature type="compositionally biased region" description="Low complexity" evidence="5">
    <location>
        <begin position="155"/>
        <end position="164"/>
    </location>
</feature>
<dbReference type="WBParaSite" id="TMUE_0000001353.1">
    <property type="protein sequence ID" value="TMUE_0000001353.1"/>
    <property type="gene ID" value="WBGene00297250"/>
</dbReference>
<comment type="similarity">
    <text evidence="4">Belongs to the TUBGCP family.</text>
</comment>
<dbReference type="InterPro" id="IPR041470">
    <property type="entry name" value="GCP_N"/>
</dbReference>
<dbReference type="AlphaFoldDB" id="A0A5S6Q297"/>
<feature type="domain" description="Gamma tubulin complex component protein N-terminal" evidence="6">
    <location>
        <begin position="188"/>
        <end position="483"/>
    </location>
</feature>
<name>A0A5S6Q297_TRIMR</name>